<dbReference type="AlphaFoldDB" id="A0A6V8L3H3"/>
<dbReference type="InterPro" id="IPR026367">
    <property type="entry name" value="FxsC_C"/>
</dbReference>
<dbReference type="EMBL" id="BLPG01000001">
    <property type="protein sequence ID" value="GFJ88686.1"/>
    <property type="molecule type" value="Genomic_DNA"/>
</dbReference>
<evidence type="ECO:0008006" key="3">
    <source>
        <dbReference type="Google" id="ProtNLM"/>
    </source>
</evidence>
<keyword evidence="2" id="KW-1185">Reference proteome</keyword>
<reference evidence="1 2" key="2">
    <citation type="submission" date="2020-03" db="EMBL/GenBank/DDBJ databases">
        <authorList>
            <person name="Ichikawa N."/>
            <person name="Kimura A."/>
            <person name="Kitahashi Y."/>
            <person name="Uohara A."/>
        </authorList>
    </citation>
    <scope>NUCLEOTIDE SEQUENCE [LARGE SCALE GENOMIC DNA]</scope>
    <source>
        <strain evidence="1 2">NBRC 108638</strain>
    </source>
</reference>
<dbReference type="RefSeq" id="WP_173076138.1">
    <property type="nucleotide sequence ID" value="NZ_BAABJB010000054.1"/>
</dbReference>
<organism evidence="1 2">
    <name type="scientific">Phytohabitans rumicis</name>
    <dbReference type="NCBI Taxonomy" id="1076125"/>
    <lineage>
        <taxon>Bacteria</taxon>
        <taxon>Bacillati</taxon>
        <taxon>Actinomycetota</taxon>
        <taxon>Actinomycetes</taxon>
        <taxon>Micromonosporales</taxon>
        <taxon>Micromonosporaceae</taxon>
    </lineage>
</organism>
<accession>A0A6V8L3H3</accession>
<comment type="caution">
    <text evidence="1">The sequence shown here is derived from an EMBL/GenBank/DDBJ whole genome shotgun (WGS) entry which is preliminary data.</text>
</comment>
<sequence>MRHFFLSYSPGTDDLYVARFFLDLSAAVRRELDLEPDRAVGFLDNGNTSDHWPNEVRNELATCQTLVVLYSPKLFLDERCGRVWTVFGDRLRRYERATGRRAPALIPVTWSRSGLPKGLDPEGAATPYPPTDDDVRVLIRLHSRQPAYRELVNSLARRIVETTRAHRIPAAPPEADLPTARDAFASWRSKVARAERPQQIHIVVAAGTRDQMRVVRRDVGFYGDRQEDWAPYQPSTPLPLASRARGVAAEQLFESEVIPIGAIGERIARARERNEIIVLLVDAWIADVEPFRAALASFDQVGESAVAILVPTSRDDAETTDHRSALHVSLLNAFPRYARRRDPLFRTEIETPGGFDEDLAAALEEAQNRIFAKGRVFRRPPGGPASARPILEGP</sequence>
<evidence type="ECO:0000313" key="2">
    <source>
        <dbReference type="Proteomes" id="UP000482960"/>
    </source>
</evidence>
<proteinExistence type="predicted"/>
<name>A0A6V8L3H3_9ACTN</name>
<dbReference type="NCBIfam" id="TIGR04276">
    <property type="entry name" value="FxsC_Cterm"/>
    <property type="match status" value="1"/>
</dbReference>
<evidence type="ECO:0000313" key="1">
    <source>
        <dbReference type="EMBL" id="GFJ88686.1"/>
    </source>
</evidence>
<reference evidence="1 2" key="1">
    <citation type="submission" date="2020-03" db="EMBL/GenBank/DDBJ databases">
        <title>Whole genome shotgun sequence of Phytohabitans rumicis NBRC 108638.</title>
        <authorList>
            <person name="Komaki H."/>
            <person name="Tamura T."/>
        </authorList>
    </citation>
    <scope>NUCLEOTIDE SEQUENCE [LARGE SCALE GENOMIC DNA]</scope>
    <source>
        <strain evidence="1 2">NBRC 108638</strain>
    </source>
</reference>
<protein>
    <recommendedName>
        <fullName evidence="3">TIR domain-containing protein</fullName>
    </recommendedName>
</protein>
<gene>
    <name evidence="1" type="ORF">Prum_023280</name>
</gene>
<dbReference type="Proteomes" id="UP000482960">
    <property type="component" value="Unassembled WGS sequence"/>
</dbReference>